<dbReference type="EMBL" id="CAFBMY010000127">
    <property type="protein sequence ID" value="CAB4929886.1"/>
    <property type="molecule type" value="Genomic_DNA"/>
</dbReference>
<sequence length="87" mass="10007">MAVSQWLMRKSFSEASKKADQIRRDSEAKKARNSGLFTGAQENLRRELGLHDRKKKLPANHECCDCTISLIAIKPSRARVRIQIKRK</sequence>
<evidence type="ECO:0000313" key="2">
    <source>
        <dbReference type="EMBL" id="CAB4975239.1"/>
    </source>
</evidence>
<protein>
    <submittedName>
        <fullName evidence="2">Unannotated protein</fullName>
    </submittedName>
</protein>
<dbReference type="AlphaFoldDB" id="A0A6J7M9Q2"/>
<dbReference type="EMBL" id="CAFBOJ010000031">
    <property type="protein sequence ID" value="CAB4975239.1"/>
    <property type="molecule type" value="Genomic_DNA"/>
</dbReference>
<proteinExistence type="predicted"/>
<accession>A0A6J7M9Q2</accession>
<gene>
    <name evidence="1" type="ORF">UFOPK3707_00798</name>
    <name evidence="2" type="ORF">UFOPK3937_00418</name>
</gene>
<organism evidence="2">
    <name type="scientific">freshwater metagenome</name>
    <dbReference type="NCBI Taxonomy" id="449393"/>
    <lineage>
        <taxon>unclassified sequences</taxon>
        <taxon>metagenomes</taxon>
        <taxon>ecological metagenomes</taxon>
    </lineage>
</organism>
<reference evidence="2" key="1">
    <citation type="submission" date="2020-05" db="EMBL/GenBank/DDBJ databases">
        <authorList>
            <person name="Chiriac C."/>
            <person name="Salcher M."/>
            <person name="Ghai R."/>
            <person name="Kavagutti S V."/>
        </authorList>
    </citation>
    <scope>NUCLEOTIDE SEQUENCE</scope>
</reference>
<name>A0A6J7M9Q2_9ZZZZ</name>
<evidence type="ECO:0000313" key="1">
    <source>
        <dbReference type="EMBL" id="CAB4929886.1"/>
    </source>
</evidence>